<reference evidence="4" key="1">
    <citation type="submission" date="2016-11" db="EMBL/GenBank/DDBJ databases">
        <authorList>
            <person name="Varghese N."/>
            <person name="Submissions S."/>
        </authorList>
    </citation>
    <scope>NUCLEOTIDE SEQUENCE [LARGE SCALE GENOMIC DNA]</scope>
    <source>
        <strain evidence="4">DX253</strain>
    </source>
</reference>
<evidence type="ECO:0000313" key="4">
    <source>
        <dbReference type="Proteomes" id="UP000184203"/>
    </source>
</evidence>
<feature type="domain" description="DUF4365" evidence="2">
    <location>
        <begin position="26"/>
        <end position="148"/>
    </location>
</feature>
<dbReference type="RefSeq" id="WP_073096686.1">
    <property type="nucleotide sequence ID" value="NZ_AEMG01000003.1"/>
</dbReference>
<dbReference type="Proteomes" id="UP000184203">
    <property type="component" value="Unassembled WGS sequence"/>
</dbReference>
<dbReference type="InterPro" id="IPR025375">
    <property type="entry name" value="DUF4365"/>
</dbReference>
<protein>
    <recommendedName>
        <fullName evidence="2">DUF4365 domain-containing protein</fullName>
    </recommendedName>
</protein>
<sequence length="608" mass="71231">MVDQDDGEISPAPYPDSDTDEQATIEILERLFPDEIKSHIDSRDKVPNHDGHLEIVDSNGSPVGRIIVQIKKLPDEKRDPPRKQLKTNHLAYCRTVSDPFVLIVVDVDNDIGYWKHITPEWFKEKNLDSQKSKTVRFDEENLIAEESDYKIDWMNIIEDTKKRIENYEEYEDLKDRANPAIGETKDRFRNIHLFIDKFNHLLNTDFQVIKEKQYPSVWKFGFGSIDYGEESLHYTLYPIQNNENDAQIRDLDSDWEEIRKLGASRRSGVAGNPIERDPERFAYNAIRKEAEKQIKDRNLSYSNSTFLAKEYVYPFAHKYAPLLGLNRSSEYQVNNIRDGYYRHLQFWLTEEISDILREHSIGEVGVHLEGYLDRKEDPRFATIHESAEKQTQEASTDPPKHRIHGSDFDQEILERMIDVLVESPMTTLTKPYVEKDRARDEVGSVDTIWDLYSDDAIIENAKSYYTNYPYEYQNLLRQNFDSLESEFSYPTTEFLLVIIDIENIRAGMGGGWCIHQFWLESNEDELRVEFHRTTDPEIPEEIEMRMDMLEYGGQDYPIIAQSSSGDHKLMEIARDNKPVFEDVHKALDRDLEAYLREREANIIPGAMR</sequence>
<name>A0A1M6YNX4_HALPU</name>
<evidence type="ECO:0000313" key="3">
    <source>
        <dbReference type="EMBL" id="SHL19803.1"/>
    </source>
</evidence>
<proteinExistence type="predicted"/>
<organism evidence="3 4">
    <name type="scientific">Haladaptatus paucihalophilus DX253</name>
    <dbReference type="NCBI Taxonomy" id="797209"/>
    <lineage>
        <taxon>Archaea</taxon>
        <taxon>Methanobacteriati</taxon>
        <taxon>Methanobacteriota</taxon>
        <taxon>Stenosarchaea group</taxon>
        <taxon>Halobacteria</taxon>
        <taxon>Halobacteriales</taxon>
        <taxon>Haladaptataceae</taxon>
        <taxon>Haladaptatus</taxon>
    </lineage>
</organism>
<dbReference type="Pfam" id="PF14280">
    <property type="entry name" value="DUF4365"/>
    <property type="match status" value="1"/>
</dbReference>
<accession>A0A1M6YNX4</accession>
<dbReference type="AlphaFoldDB" id="A0A1M6YNX4"/>
<keyword evidence="4" id="KW-1185">Reference proteome</keyword>
<feature type="region of interest" description="Disordered" evidence="1">
    <location>
        <begin position="1"/>
        <end position="21"/>
    </location>
</feature>
<dbReference type="OrthoDB" id="350366at2157"/>
<evidence type="ECO:0000256" key="1">
    <source>
        <dbReference type="SAM" id="MobiDB-lite"/>
    </source>
</evidence>
<evidence type="ECO:0000259" key="2">
    <source>
        <dbReference type="Pfam" id="PF14280"/>
    </source>
</evidence>
<dbReference type="EMBL" id="FRAN01000005">
    <property type="protein sequence ID" value="SHL19803.1"/>
    <property type="molecule type" value="Genomic_DNA"/>
</dbReference>
<gene>
    <name evidence="3" type="ORF">SAMN05444342_3227</name>
</gene>